<dbReference type="PANTHER" id="PTHR33103:SF96">
    <property type="entry name" value="OS01G0153900 PROTEIN"/>
    <property type="match status" value="1"/>
</dbReference>
<dbReference type="InterPro" id="IPR007750">
    <property type="entry name" value="DUF674"/>
</dbReference>
<evidence type="ECO:0000313" key="2">
    <source>
        <dbReference type="Proteomes" id="UP000479710"/>
    </source>
</evidence>
<protein>
    <submittedName>
        <fullName evidence="1">Uncharacterized protein</fullName>
    </submittedName>
</protein>
<reference evidence="1 2" key="1">
    <citation type="submission" date="2019-11" db="EMBL/GenBank/DDBJ databases">
        <title>Whole genome sequence of Oryza granulata.</title>
        <authorList>
            <person name="Li W."/>
        </authorList>
    </citation>
    <scope>NUCLEOTIDE SEQUENCE [LARGE SCALE GENOMIC DNA]</scope>
    <source>
        <strain evidence="2">cv. Menghai</strain>
        <tissue evidence="1">Leaf</tissue>
    </source>
</reference>
<dbReference type="OrthoDB" id="687098at2759"/>
<evidence type="ECO:0000313" key="1">
    <source>
        <dbReference type="EMBL" id="KAF0918248.1"/>
    </source>
</evidence>
<sequence length="89" mass="9450">MSSTYSSPCSRSRRALPPKGFVQGIATYTVIDNLTVSPMSSIITPRNTFAVTDLGALKETTGLAILKASLQSTTVLSDVFLAMKPARQA</sequence>
<dbReference type="AlphaFoldDB" id="A0A6G1E0D1"/>
<keyword evidence="2" id="KW-1185">Reference proteome</keyword>
<accession>A0A6G1E0D1</accession>
<comment type="caution">
    <text evidence="1">The sequence shown here is derived from an EMBL/GenBank/DDBJ whole genome shotgun (WGS) entry which is preliminary data.</text>
</comment>
<proteinExistence type="predicted"/>
<dbReference type="Proteomes" id="UP000479710">
    <property type="component" value="Unassembled WGS sequence"/>
</dbReference>
<dbReference type="EMBL" id="SPHZ02000005">
    <property type="protein sequence ID" value="KAF0918248.1"/>
    <property type="molecule type" value="Genomic_DNA"/>
</dbReference>
<organism evidence="1 2">
    <name type="scientific">Oryza meyeriana var. granulata</name>
    <dbReference type="NCBI Taxonomy" id="110450"/>
    <lineage>
        <taxon>Eukaryota</taxon>
        <taxon>Viridiplantae</taxon>
        <taxon>Streptophyta</taxon>
        <taxon>Embryophyta</taxon>
        <taxon>Tracheophyta</taxon>
        <taxon>Spermatophyta</taxon>
        <taxon>Magnoliopsida</taxon>
        <taxon>Liliopsida</taxon>
        <taxon>Poales</taxon>
        <taxon>Poaceae</taxon>
        <taxon>BOP clade</taxon>
        <taxon>Oryzoideae</taxon>
        <taxon>Oryzeae</taxon>
        <taxon>Oryzinae</taxon>
        <taxon>Oryza</taxon>
        <taxon>Oryza meyeriana</taxon>
    </lineage>
</organism>
<name>A0A6G1E0D1_9ORYZ</name>
<dbReference type="PANTHER" id="PTHR33103">
    <property type="entry name" value="OS01G0153900 PROTEIN"/>
    <property type="match status" value="1"/>
</dbReference>
<gene>
    <name evidence="1" type="ORF">E2562_023331</name>
</gene>